<gene>
    <name evidence="2" type="ORF">EV213_104186</name>
</gene>
<feature type="transmembrane region" description="Helical" evidence="1">
    <location>
        <begin position="118"/>
        <end position="135"/>
    </location>
</feature>
<comment type="caution">
    <text evidence="2">The sequence shown here is derived from an EMBL/GenBank/DDBJ whole genome shotgun (WGS) entry which is preliminary data.</text>
</comment>
<keyword evidence="1" id="KW-0472">Membrane</keyword>
<dbReference type="OrthoDB" id="102112at2"/>
<keyword evidence="1" id="KW-0812">Transmembrane</keyword>
<organism evidence="2 3">
    <name type="scientific">Aureibacillus halotolerans</name>
    <dbReference type="NCBI Taxonomy" id="1508390"/>
    <lineage>
        <taxon>Bacteria</taxon>
        <taxon>Bacillati</taxon>
        <taxon>Bacillota</taxon>
        <taxon>Bacilli</taxon>
        <taxon>Bacillales</taxon>
        <taxon>Bacillaceae</taxon>
        <taxon>Aureibacillus</taxon>
    </lineage>
</organism>
<feature type="transmembrane region" description="Helical" evidence="1">
    <location>
        <begin position="165"/>
        <end position="186"/>
    </location>
</feature>
<dbReference type="RefSeq" id="WP_133579786.1">
    <property type="nucleotide sequence ID" value="NZ_SNYJ01000004.1"/>
</dbReference>
<accession>A0A4R6U3X0</accession>
<dbReference type="EMBL" id="SNYJ01000004">
    <property type="protein sequence ID" value="TDQ41188.1"/>
    <property type="molecule type" value="Genomic_DNA"/>
</dbReference>
<feature type="transmembrane region" description="Helical" evidence="1">
    <location>
        <begin position="12"/>
        <end position="32"/>
    </location>
</feature>
<sequence>MNKQKKLPTFLWWIHGIIRFILAIALLYNGAIKLGLGQYGMPDLGDALIAHGEMSPMGLLGRMVAFSPLFQILAGVAEVGAAVALLWRRTVAIGAMISLASMSFVFVLNLGYDMPGKQISLALLIFSAIVLLPWTKRIATAFIGQEQISSAPTPSMFTSSKISRITRIAGPITGFVILAVVGWLAFSSQPSLTINESVPAGVWMVVEDTEEPAAHLSEDTRWQKIAFGNVEKLGKASVQVRIANGTLLEGTYERIGEDTVQLNLRELRMPGQTVKEYNSSPVQTVELTVQEESDDTLRLSGNGMEMVVRAAPNARLLYDRGFHWGIRPDDPFDR</sequence>
<evidence type="ECO:0000313" key="2">
    <source>
        <dbReference type="EMBL" id="TDQ41188.1"/>
    </source>
</evidence>
<feature type="transmembrane region" description="Helical" evidence="1">
    <location>
        <begin position="63"/>
        <end position="86"/>
    </location>
</feature>
<name>A0A4R6U3X0_9BACI</name>
<dbReference type="Proteomes" id="UP000295632">
    <property type="component" value="Unassembled WGS sequence"/>
</dbReference>
<dbReference type="AlphaFoldDB" id="A0A4R6U3X0"/>
<protein>
    <submittedName>
        <fullName evidence="2">Uncharacterized protein</fullName>
    </submittedName>
</protein>
<keyword evidence="1" id="KW-1133">Transmembrane helix</keyword>
<proteinExistence type="predicted"/>
<feature type="transmembrane region" description="Helical" evidence="1">
    <location>
        <begin position="93"/>
        <end position="112"/>
    </location>
</feature>
<keyword evidence="3" id="KW-1185">Reference proteome</keyword>
<reference evidence="2 3" key="1">
    <citation type="submission" date="2019-03" db="EMBL/GenBank/DDBJ databases">
        <title>Genomic Encyclopedia of Type Strains, Phase IV (KMG-IV): sequencing the most valuable type-strain genomes for metagenomic binning, comparative biology and taxonomic classification.</title>
        <authorList>
            <person name="Goeker M."/>
        </authorList>
    </citation>
    <scope>NUCLEOTIDE SEQUENCE [LARGE SCALE GENOMIC DNA]</scope>
    <source>
        <strain evidence="2 3">DSM 28697</strain>
    </source>
</reference>
<evidence type="ECO:0000313" key="3">
    <source>
        <dbReference type="Proteomes" id="UP000295632"/>
    </source>
</evidence>
<evidence type="ECO:0000256" key="1">
    <source>
        <dbReference type="SAM" id="Phobius"/>
    </source>
</evidence>